<sequence>MGKNNGIFSQKLKSDFEKTLAHIYALARKSNGFGIEIEYQVVRDCCNSCSENSLELYKILKDINEKVIS</sequence>
<reference evidence="2" key="1">
    <citation type="submission" date="2015-05" db="EMBL/GenBank/DDBJ databases">
        <authorList>
            <person name="Rovetto F."/>
            <person name="Cocolin L."/>
            <person name="Illeghems K."/>
            <person name="Van Nieuwerburgh F."/>
            <person name="Houf K."/>
        </authorList>
    </citation>
    <scope>NUCLEOTIDE SEQUENCE [LARGE SCALE GENOMIC DNA]</scope>
    <source>
        <strain evidence="2">DU22</strain>
    </source>
</reference>
<accession>A0A1C0B7F8</accession>
<dbReference type="EMBL" id="LCUJ01000002">
    <property type="protein sequence ID" value="OCL99517.1"/>
    <property type="molecule type" value="Genomic_DNA"/>
</dbReference>
<protein>
    <submittedName>
        <fullName evidence="1">Uncharacterized protein</fullName>
    </submittedName>
</protein>
<dbReference type="Proteomes" id="UP000093281">
    <property type="component" value="Unassembled WGS sequence"/>
</dbReference>
<comment type="caution">
    <text evidence="1">The sequence shown here is derived from an EMBL/GenBank/DDBJ whole genome shotgun (WGS) entry which is preliminary data.</text>
</comment>
<name>A0A1C0B7F8_9BACT</name>
<evidence type="ECO:0000313" key="2">
    <source>
        <dbReference type="Proteomes" id="UP000093281"/>
    </source>
</evidence>
<dbReference type="RefSeq" id="WP_066185443.1">
    <property type="nucleotide sequence ID" value="NZ_LCUJ01000002.1"/>
</dbReference>
<gene>
    <name evidence="1" type="ORF">AAX29_00558</name>
</gene>
<dbReference type="AlphaFoldDB" id="A0A1C0B7F8"/>
<proteinExistence type="predicted"/>
<evidence type="ECO:0000313" key="1">
    <source>
        <dbReference type="EMBL" id="OCL99517.1"/>
    </source>
</evidence>
<organism evidence="1 2">
    <name type="scientific">Aliarcobacter thereius</name>
    <dbReference type="NCBI Taxonomy" id="544718"/>
    <lineage>
        <taxon>Bacteria</taxon>
        <taxon>Pseudomonadati</taxon>
        <taxon>Campylobacterota</taxon>
        <taxon>Epsilonproteobacteria</taxon>
        <taxon>Campylobacterales</taxon>
        <taxon>Arcobacteraceae</taxon>
        <taxon>Aliarcobacter</taxon>
    </lineage>
</organism>